<dbReference type="HOGENOM" id="CLU_2437664_0_0_14"/>
<dbReference type="KEGG" id="mmo:MMOB0640"/>
<accession>Q6KIM6</accession>
<dbReference type="Proteomes" id="UP000009072">
    <property type="component" value="Chromosome"/>
</dbReference>
<gene>
    <name evidence="2" type="ordered locus">MMOB0640</name>
</gene>
<sequence length="90" mass="10913">MSKLVDWIRLRYKKVWRDKYPWYWHIFDVILGFFMALIFVLMQTFNPGNTFTGGTLAGLFFAIWFLGYFIAFAFTYGLVRSRNAWTYRNK</sequence>
<evidence type="ECO:0000313" key="2">
    <source>
        <dbReference type="EMBL" id="AAT27550.1"/>
    </source>
</evidence>
<dbReference type="AlphaFoldDB" id="Q6KIM6"/>
<feature type="transmembrane region" description="Helical" evidence="1">
    <location>
        <begin position="57"/>
        <end position="79"/>
    </location>
</feature>
<keyword evidence="1" id="KW-1133">Transmembrane helix</keyword>
<dbReference type="EMBL" id="AE017308">
    <property type="protein sequence ID" value="AAT27550.1"/>
    <property type="molecule type" value="Genomic_DNA"/>
</dbReference>
<keyword evidence="3" id="KW-1185">Reference proteome</keyword>
<name>Q6KIM6_MYCM1</name>
<evidence type="ECO:0000256" key="1">
    <source>
        <dbReference type="SAM" id="Phobius"/>
    </source>
</evidence>
<proteinExistence type="predicted"/>
<keyword evidence="1" id="KW-0812">Transmembrane</keyword>
<protein>
    <submittedName>
        <fullName evidence="2">Uncharacterized protein</fullName>
    </submittedName>
</protein>
<reference evidence="2 3" key="1">
    <citation type="journal article" date="2004" name="Genome Res.">
        <title>The complete genome and proteome of Mycoplasma mobile.</title>
        <authorList>
            <person name="Jaffe J.D."/>
            <person name="Stange-Thomann N."/>
            <person name="Smith C."/>
            <person name="DeCaprio D."/>
            <person name="Fisher S."/>
            <person name="Butler J."/>
            <person name="Calvo S."/>
            <person name="Elkins T."/>
            <person name="FitzGerald M.G."/>
            <person name="Hafez N."/>
            <person name="Kodira C.D."/>
            <person name="Major J."/>
            <person name="Wang S."/>
            <person name="Wilkinson J."/>
            <person name="Nicol R."/>
            <person name="Nusbaum C."/>
            <person name="Birren B."/>
            <person name="Berg H.C."/>
            <person name="Church G.M."/>
        </authorList>
    </citation>
    <scope>NUCLEOTIDE SEQUENCE [LARGE SCALE GENOMIC DNA]</scope>
    <source>
        <strain evidence="3">ATCC 43663 / 163K / NCTC 11711</strain>
    </source>
</reference>
<keyword evidence="1" id="KW-0472">Membrane</keyword>
<evidence type="ECO:0000313" key="3">
    <source>
        <dbReference type="Proteomes" id="UP000009072"/>
    </source>
</evidence>
<dbReference type="STRING" id="267748.MMOB0640"/>
<dbReference type="RefSeq" id="WP_011264584.1">
    <property type="nucleotide sequence ID" value="NC_006908.1"/>
</dbReference>
<feature type="transmembrane region" description="Helical" evidence="1">
    <location>
        <begin position="21"/>
        <end position="45"/>
    </location>
</feature>
<dbReference type="OrthoDB" id="399273at2"/>
<organism evidence="2 3">
    <name type="scientific">Mycoplasma mobile (strain ATCC 43663 / 163K / NCTC 11711)</name>
    <name type="common">Mesomycoplasma mobile</name>
    <dbReference type="NCBI Taxonomy" id="267748"/>
    <lineage>
        <taxon>Bacteria</taxon>
        <taxon>Bacillati</taxon>
        <taxon>Mycoplasmatota</taxon>
        <taxon>Mycoplasmoidales</taxon>
        <taxon>Metamycoplasmataceae</taxon>
        <taxon>Mesomycoplasma</taxon>
    </lineage>
</organism>